<reference evidence="1 2" key="1">
    <citation type="submission" date="2018-08" db="EMBL/GenBank/DDBJ databases">
        <title>Genomic Encyclopedia of Archaeal and Bacterial Type Strains, Phase II (KMG-II): from individual species to whole genera.</title>
        <authorList>
            <person name="Goeker M."/>
        </authorList>
    </citation>
    <scope>NUCLEOTIDE SEQUENCE [LARGE SCALE GENOMIC DNA]</scope>
    <source>
        <strain evidence="1 2">DSM 100880</strain>
    </source>
</reference>
<sequence length="33" mass="3924">MVIIISCSTVFKNELLIKKLLKKNKNLTYENFH</sequence>
<evidence type="ECO:0000313" key="2">
    <source>
        <dbReference type="Proteomes" id="UP000257136"/>
    </source>
</evidence>
<gene>
    <name evidence="1" type="ORF">C8P67_10333</name>
</gene>
<proteinExistence type="predicted"/>
<dbReference type="EMBL" id="QUNI01000003">
    <property type="protein sequence ID" value="REH00066.1"/>
    <property type="molecule type" value="Genomic_DNA"/>
</dbReference>
<dbReference type="AlphaFoldDB" id="A0A3E0EPN5"/>
<accession>A0A3E0EPN5</accession>
<comment type="caution">
    <text evidence="1">The sequence shown here is derived from an EMBL/GenBank/DDBJ whole genome shotgun (WGS) entry which is preliminary data.</text>
</comment>
<protein>
    <submittedName>
        <fullName evidence="1">Uncharacterized protein</fullName>
    </submittedName>
</protein>
<evidence type="ECO:0000313" key="1">
    <source>
        <dbReference type="EMBL" id="REH00066.1"/>
    </source>
</evidence>
<dbReference type="Proteomes" id="UP000257136">
    <property type="component" value="Unassembled WGS sequence"/>
</dbReference>
<keyword evidence="2" id="KW-1185">Reference proteome</keyword>
<organism evidence="1 2">
    <name type="scientific">Flavobacterium aquicola</name>
    <dbReference type="NCBI Taxonomy" id="1682742"/>
    <lineage>
        <taxon>Bacteria</taxon>
        <taxon>Pseudomonadati</taxon>
        <taxon>Bacteroidota</taxon>
        <taxon>Flavobacteriia</taxon>
        <taxon>Flavobacteriales</taxon>
        <taxon>Flavobacteriaceae</taxon>
        <taxon>Flavobacterium</taxon>
    </lineage>
</organism>
<name>A0A3E0EPN5_9FLAO</name>